<dbReference type="Pfam" id="PF01551">
    <property type="entry name" value="Peptidase_M23"/>
    <property type="match status" value="1"/>
</dbReference>
<dbReference type="AlphaFoldDB" id="A0A429ZSM5"/>
<dbReference type="OrthoDB" id="9805070at2"/>
<feature type="domain" description="Tail spike" evidence="2">
    <location>
        <begin position="158"/>
        <end position="338"/>
    </location>
</feature>
<dbReference type="RefSeq" id="WP_126778941.1">
    <property type="nucleotide sequence ID" value="NZ_NGJU01000006.1"/>
</dbReference>
<evidence type="ECO:0000259" key="3">
    <source>
        <dbReference type="Pfam" id="PF18013"/>
    </source>
</evidence>
<evidence type="ECO:0008006" key="6">
    <source>
        <dbReference type="Google" id="ProtNLM"/>
    </source>
</evidence>
<dbReference type="InterPro" id="IPR011055">
    <property type="entry name" value="Dup_hybrid_motif"/>
</dbReference>
<accession>A0A429ZSM5</accession>
<dbReference type="Pfam" id="PF06605">
    <property type="entry name" value="Prophage_tail"/>
    <property type="match status" value="1"/>
</dbReference>
<comment type="caution">
    <text evidence="4">The sequence shown here is derived from an EMBL/GenBank/DDBJ whole genome shotgun (WGS) entry which is preliminary data.</text>
</comment>
<dbReference type="PANTHER" id="PTHR21666:SF270">
    <property type="entry name" value="MUREIN HYDROLASE ACTIVATOR ENVC"/>
    <property type="match status" value="1"/>
</dbReference>
<feature type="domain" description="M23ase beta-sheet core" evidence="1">
    <location>
        <begin position="818"/>
        <end position="907"/>
    </location>
</feature>
<keyword evidence="5" id="KW-1185">Reference proteome</keyword>
<dbReference type="CDD" id="cd12797">
    <property type="entry name" value="M23_peptidase"/>
    <property type="match status" value="1"/>
</dbReference>
<dbReference type="Gene3D" id="2.70.70.10">
    <property type="entry name" value="Glucose Permease (Domain IIA)"/>
    <property type="match status" value="1"/>
</dbReference>
<dbReference type="InterPro" id="IPR041219">
    <property type="entry name" value="Phage_lysozyme2"/>
</dbReference>
<dbReference type="InterPro" id="IPR010572">
    <property type="entry name" value="Tail_dom"/>
</dbReference>
<dbReference type="NCBIfam" id="TIGR01665">
    <property type="entry name" value="put_anti_recept"/>
    <property type="match status" value="1"/>
</dbReference>
<dbReference type="Proteomes" id="UP000287239">
    <property type="component" value="Unassembled WGS sequence"/>
</dbReference>
<protein>
    <recommendedName>
        <fullName evidence="6">Peptidase M23 domain-containing protein</fullName>
    </recommendedName>
</protein>
<dbReference type="Pfam" id="PF18013">
    <property type="entry name" value="Phage_lysozyme2"/>
    <property type="match status" value="1"/>
</dbReference>
<dbReference type="EMBL" id="NGJU01000006">
    <property type="protein sequence ID" value="RST96663.1"/>
    <property type="molecule type" value="Genomic_DNA"/>
</dbReference>
<reference evidence="4 5" key="1">
    <citation type="submission" date="2017-05" db="EMBL/GenBank/DDBJ databases">
        <title>Vagococcus spp. assemblies.</title>
        <authorList>
            <person name="Gulvik C.A."/>
        </authorList>
    </citation>
    <scope>NUCLEOTIDE SEQUENCE [LARGE SCALE GENOMIC DNA]</scope>
    <source>
        <strain evidence="4 5">NCFB 2777</strain>
    </source>
</reference>
<dbReference type="Gene3D" id="1.10.530.10">
    <property type="match status" value="1"/>
</dbReference>
<dbReference type="SUPFAM" id="SSF51261">
    <property type="entry name" value="Duplicated hybrid motif"/>
    <property type="match status" value="1"/>
</dbReference>
<gene>
    <name evidence="4" type="ORF">CBF35_05370</name>
</gene>
<sequence length="926" mass="103155">MIPTVHNPDSSNFENAGIGFLNDTTSFITTEERNGQFTMKLTIPHTTKYAEYLKNGYQIKGKSNDEDDYQVFVINKEYKSMSTGELIIYGKSRTFKLGNRSIKRVEIISKTAQEAMNLLEKDMDRKSDVKLYSDITTTSSTYLEASKVISCVAGQSGSLLQNWGGEIKHEPFKLSLLRKRGRDNVCTVRYRKNLSGLEADFDITNLVTSITPYADVQNKEGKTERIFGDIVDSDYVSNYYGEVYSNPVQFTEEQGVTDLKSLNKIAKNYFKSINPGCDKPKINIKVEVLKLDVSDKTNKFKDFRTMNLCDSFKVFHEGFRMNVEAQIIKVEYDGLNEKVLRLTAGDAKYTFYESQKNEVQELLKNKSSKNYMSDFIDYVSSMITGNNGGHVVMWPKEEPSDILIMDTKDVKTAKQVLRINKSGIGFSSTGINGKFESAWTLDGTFVANFIKTGTINADVFMGSFNEVGDALRLVSGALQIWNRNIRIMELTKKGLEFWRGNDPIGEIGTTGDNFSWIADVKASDRSLFIGLDGGDFIKIANDDNDGIYLPSKKYRDLSEWAAPLTLYCKKGIDFQDATSGFSLRDGNLHVPRKLFVGGKEVTPGGQGGGGGWNGQYPPEVTSQADKFAWQLWIYLISKGYSPAAAAGILGNVQGEVGNSMDPDTEQVGGPAYGSVQWDGSAFPLVGVITWNGREYVITLMAAANIKDNYRTMIAQSKLIDWCMYNGQWIGAVQPTTVNGFKSESSPENAALAFELNFERPAAAHPERQGYARNWYNKFKDLKAPEVSGNFIPPISAPITVTSEWGYRTSPFPPYPTEFHNGMDFVNGNPNTPIYASMDGEVVVMGNYPDWYGLYVVIKHANGKYTGYAHNSSVRVAMGDIVTQGQQIANMGTTGPSTAEHCHFQIMNAPWPQTNDGFENPRPYIFG</sequence>
<feature type="domain" description="Phage tail lysozyme" evidence="3">
    <location>
        <begin position="628"/>
        <end position="778"/>
    </location>
</feature>
<evidence type="ECO:0000313" key="4">
    <source>
        <dbReference type="EMBL" id="RST96663.1"/>
    </source>
</evidence>
<evidence type="ECO:0000259" key="1">
    <source>
        <dbReference type="Pfam" id="PF01551"/>
    </source>
</evidence>
<dbReference type="GeneID" id="98567793"/>
<dbReference type="GO" id="GO:0004222">
    <property type="term" value="F:metalloendopeptidase activity"/>
    <property type="evidence" value="ECO:0007669"/>
    <property type="project" value="TreeGrafter"/>
</dbReference>
<evidence type="ECO:0000259" key="2">
    <source>
        <dbReference type="Pfam" id="PF06605"/>
    </source>
</evidence>
<dbReference type="PANTHER" id="PTHR21666">
    <property type="entry name" value="PEPTIDASE-RELATED"/>
    <property type="match status" value="1"/>
</dbReference>
<dbReference type="InterPro" id="IPR007119">
    <property type="entry name" value="Phage_tail_spike_N"/>
</dbReference>
<name>A0A429ZSM5_9ENTE</name>
<organism evidence="4 5">
    <name type="scientific">Vagococcus salmoninarum</name>
    <dbReference type="NCBI Taxonomy" id="2739"/>
    <lineage>
        <taxon>Bacteria</taxon>
        <taxon>Bacillati</taxon>
        <taxon>Bacillota</taxon>
        <taxon>Bacilli</taxon>
        <taxon>Lactobacillales</taxon>
        <taxon>Enterococcaceae</taxon>
        <taxon>Vagococcus</taxon>
    </lineage>
</organism>
<proteinExistence type="predicted"/>
<dbReference type="InterPro" id="IPR050570">
    <property type="entry name" value="Cell_wall_metabolism_enzyme"/>
</dbReference>
<dbReference type="InterPro" id="IPR016047">
    <property type="entry name" value="M23ase_b-sheet_dom"/>
</dbReference>
<evidence type="ECO:0000313" key="5">
    <source>
        <dbReference type="Proteomes" id="UP000287239"/>
    </source>
</evidence>